<feature type="transmembrane region" description="Helical" evidence="1">
    <location>
        <begin position="121"/>
        <end position="154"/>
    </location>
</feature>
<feature type="transmembrane region" description="Helical" evidence="1">
    <location>
        <begin position="160"/>
        <end position="186"/>
    </location>
</feature>
<keyword evidence="1" id="KW-0812">Transmembrane</keyword>
<evidence type="ECO:0000313" key="2">
    <source>
        <dbReference type="EMBL" id="SFJ39678.1"/>
    </source>
</evidence>
<dbReference type="STRING" id="1144750.SAMN05443431_10750"/>
<gene>
    <name evidence="2" type="ORF">SAMN05443431_10750</name>
</gene>
<keyword evidence="3" id="KW-1185">Reference proteome</keyword>
<dbReference type="Proteomes" id="UP000199559">
    <property type="component" value="Unassembled WGS sequence"/>
</dbReference>
<feature type="transmembrane region" description="Helical" evidence="1">
    <location>
        <begin position="33"/>
        <end position="56"/>
    </location>
</feature>
<feature type="transmembrane region" description="Helical" evidence="1">
    <location>
        <begin position="68"/>
        <end position="86"/>
    </location>
</feature>
<dbReference type="EMBL" id="FORM01000007">
    <property type="protein sequence ID" value="SFJ39678.1"/>
    <property type="molecule type" value="Genomic_DNA"/>
</dbReference>
<sequence length="187" mass="20583">MKKHKNIRSFTIITLLIIQMVFLFMIAKEKYEAANFTILFYIIVITVAVFFAYRYLDLHHDTYDYEKIGVAIWVPIGAVFCYGLNIHIGFSSVLSAGITGTLASFVPVLNKQSMYIKKIPGAIYCGAFVGMSSAEITPTITFVIVAGLITGGLFMLSKNLFLGIGGKLGALAFAGVSMVSLLYYLFI</sequence>
<proteinExistence type="predicted"/>
<protein>
    <submittedName>
        <fullName evidence="2">Uncharacterized protein</fullName>
    </submittedName>
</protein>
<dbReference type="AlphaFoldDB" id="A0A1I3R016"/>
<feature type="transmembrane region" description="Helical" evidence="1">
    <location>
        <begin position="7"/>
        <end position="27"/>
    </location>
</feature>
<accession>A0A1I3R016</accession>
<name>A0A1I3R016_9FLAO</name>
<keyword evidence="1" id="KW-0472">Membrane</keyword>
<dbReference type="RefSeq" id="WP_090840765.1">
    <property type="nucleotide sequence ID" value="NZ_FORM01000007.1"/>
</dbReference>
<organism evidence="2 3">
    <name type="scientific">Olleya namhaensis</name>
    <dbReference type="NCBI Taxonomy" id="1144750"/>
    <lineage>
        <taxon>Bacteria</taxon>
        <taxon>Pseudomonadati</taxon>
        <taxon>Bacteroidota</taxon>
        <taxon>Flavobacteriia</taxon>
        <taxon>Flavobacteriales</taxon>
        <taxon>Flavobacteriaceae</taxon>
    </lineage>
</organism>
<evidence type="ECO:0000256" key="1">
    <source>
        <dbReference type="SAM" id="Phobius"/>
    </source>
</evidence>
<reference evidence="3" key="1">
    <citation type="submission" date="2016-10" db="EMBL/GenBank/DDBJ databases">
        <authorList>
            <person name="Varghese N."/>
            <person name="Submissions S."/>
        </authorList>
    </citation>
    <scope>NUCLEOTIDE SEQUENCE [LARGE SCALE GENOMIC DNA]</scope>
    <source>
        <strain evidence="3">DSM 28881</strain>
    </source>
</reference>
<keyword evidence="1" id="KW-1133">Transmembrane helix</keyword>
<evidence type="ECO:0000313" key="3">
    <source>
        <dbReference type="Proteomes" id="UP000199559"/>
    </source>
</evidence>